<dbReference type="Proteomes" id="UP000030758">
    <property type="component" value="Unassembled WGS sequence"/>
</dbReference>
<dbReference type="AlphaFoldDB" id="A0A085MEZ6"/>
<protein>
    <submittedName>
        <fullName evidence="1">Uncharacterized protein</fullName>
    </submittedName>
</protein>
<name>A0A085MEZ6_9BILA</name>
<dbReference type="EMBL" id="KL367612">
    <property type="protein sequence ID" value="KFD61762.1"/>
    <property type="molecule type" value="Genomic_DNA"/>
</dbReference>
<sequence length="100" mass="11701">MERRKTCPKQLNSAKYLDIVQVEYIWKCHSQSGKGKVDYRNANKERNVTDFPEVHFEWPSYNLLDTSITVALCAEPPRDNEPPLLVVSTFMPPRKDNNQY</sequence>
<organism evidence="1 3">
    <name type="scientific">Trichuris suis</name>
    <name type="common">pig whipworm</name>
    <dbReference type="NCBI Taxonomy" id="68888"/>
    <lineage>
        <taxon>Eukaryota</taxon>
        <taxon>Metazoa</taxon>
        <taxon>Ecdysozoa</taxon>
        <taxon>Nematoda</taxon>
        <taxon>Enoplea</taxon>
        <taxon>Dorylaimia</taxon>
        <taxon>Trichinellida</taxon>
        <taxon>Trichuridae</taxon>
        <taxon>Trichuris</taxon>
    </lineage>
</organism>
<reference evidence="1 3" key="1">
    <citation type="journal article" date="2014" name="Nat. Genet.">
        <title>Genome and transcriptome of the porcine whipworm Trichuris suis.</title>
        <authorList>
            <person name="Jex A.R."/>
            <person name="Nejsum P."/>
            <person name="Schwarz E.M."/>
            <person name="Hu L."/>
            <person name="Young N.D."/>
            <person name="Hall R.S."/>
            <person name="Korhonen P.K."/>
            <person name="Liao S."/>
            <person name="Thamsborg S."/>
            <person name="Xia J."/>
            <person name="Xu P."/>
            <person name="Wang S."/>
            <person name="Scheerlinck J.P."/>
            <person name="Hofmann A."/>
            <person name="Sternberg P.W."/>
            <person name="Wang J."/>
            <person name="Gasser R.B."/>
        </authorList>
    </citation>
    <scope>NUCLEOTIDE SEQUENCE [LARGE SCALE GENOMIC DNA]</scope>
    <source>
        <strain evidence="2">DCEP-RM93F</strain>
        <strain evidence="1">DCEP-RM93M</strain>
    </source>
</reference>
<dbReference type="EMBL" id="KL363197">
    <property type="protein sequence ID" value="KFD55792.1"/>
    <property type="molecule type" value="Genomic_DNA"/>
</dbReference>
<evidence type="ECO:0000313" key="1">
    <source>
        <dbReference type="EMBL" id="KFD55792.1"/>
    </source>
</evidence>
<evidence type="ECO:0000313" key="3">
    <source>
        <dbReference type="Proteomes" id="UP000030764"/>
    </source>
</evidence>
<evidence type="ECO:0000313" key="2">
    <source>
        <dbReference type="EMBL" id="KFD61762.1"/>
    </source>
</evidence>
<proteinExistence type="predicted"/>
<keyword evidence="3" id="KW-1185">Reference proteome</keyword>
<accession>A0A085MEZ6</accession>
<gene>
    <name evidence="1" type="ORF">M513_03231</name>
    <name evidence="2" type="ORF">M514_03231</name>
</gene>
<dbReference type="Proteomes" id="UP000030764">
    <property type="component" value="Unassembled WGS sequence"/>
</dbReference>